<dbReference type="GO" id="GO:0016788">
    <property type="term" value="F:hydrolase activity, acting on ester bonds"/>
    <property type="evidence" value="ECO:0007669"/>
    <property type="project" value="InterPro"/>
</dbReference>
<dbReference type="AlphaFoldDB" id="A0AAV8T5A1"/>
<dbReference type="InterPro" id="IPR001087">
    <property type="entry name" value="GDSL"/>
</dbReference>
<evidence type="ECO:0000256" key="2">
    <source>
        <dbReference type="SAM" id="SignalP"/>
    </source>
</evidence>
<dbReference type="PANTHER" id="PTHR45642:SF7">
    <property type="entry name" value="GDSL ESTERASE_LIPASE"/>
    <property type="match status" value="1"/>
</dbReference>
<dbReference type="SUPFAM" id="SSF52266">
    <property type="entry name" value="SGNH hydrolase"/>
    <property type="match status" value="1"/>
</dbReference>
<sequence length="363" mass="40169">MLKATMVLPNVKLLILLALALIPLLSNAVDIHQVRQLAAKNNVSCVLVFGDSSVDPGNNNRLATTMKGNFPPYGKDFFNGRPTGRFTDGRLPTDLIAEAIGFTKVIPAFLDPNLKQADLLHGVSFASAASGYDDFTANLSGVLTVSKQLEYFKHYIIHLKRMVGEEKAKYIIGNAIAVLSMGTNDFLQNYYIEPVRSMQYTVEEYEDYLASRMYQDIKEMHRLGITRLVVVGVPPLGCMPLVKTIMNQNTCVESYNRVAFAFNSKIKAKLAILRHTLGIRDAYTDCYSVILNAIKSPKEFGLEETSKGCCGSGTAEYGDTCKGLTTCPDASKYVFWDAVHPTQKMYQIIANEAMMALNDALLR</sequence>
<dbReference type="Gene3D" id="3.40.50.1110">
    <property type="entry name" value="SGNH hydrolase"/>
    <property type="match status" value="1"/>
</dbReference>
<dbReference type="EMBL" id="JAIWQS010000006">
    <property type="protein sequence ID" value="KAJ8761400.1"/>
    <property type="molecule type" value="Genomic_DNA"/>
</dbReference>
<dbReference type="Proteomes" id="UP001159364">
    <property type="component" value="Linkage Group LG06"/>
</dbReference>
<proteinExistence type="inferred from homology"/>
<dbReference type="Pfam" id="PF00657">
    <property type="entry name" value="Lipase_GDSL"/>
    <property type="match status" value="1"/>
</dbReference>
<comment type="similarity">
    <text evidence="1">Belongs to the 'GDSL' lipolytic enzyme family.</text>
</comment>
<accession>A0AAV8T5A1</accession>
<feature type="signal peptide" evidence="2">
    <location>
        <begin position="1"/>
        <end position="28"/>
    </location>
</feature>
<dbReference type="InterPro" id="IPR050592">
    <property type="entry name" value="GDSL_lipolytic_enzyme"/>
</dbReference>
<evidence type="ECO:0008006" key="5">
    <source>
        <dbReference type="Google" id="ProtNLM"/>
    </source>
</evidence>
<organism evidence="3 4">
    <name type="scientific">Erythroxylum novogranatense</name>
    <dbReference type="NCBI Taxonomy" id="1862640"/>
    <lineage>
        <taxon>Eukaryota</taxon>
        <taxon>Viridiplantae</taxon>
        <taxon>Streptophyta</taxon>
        <taxon>Embryophyta</taxon>
        <taxon>Tracheophyta</taxon>
        <taxon>Spermatophyta</taxon>
        <taxon>Magnoliopsida</taxon>
        <taxon>eudicotyledons</taxon>
        <taxon>Gunneridae</taxon>
        <taxon>Pentapetalae</taxon>
        <taxon>rosids</taxon>
        <taxon>fabids</taxon>
        <taxon>Malpighiales</taxon>
        <taxon>Erythroxylaceae</taxon>
        <taxon>Erythroxylum</taxon>
    </lineage>
</organism>
<gene>
    <name evidence="3" type="ORF">K2173_001531</name>
</gene>
<dbReference type="PANTHER" id="PTHR45642">
    <property type="entry name" value="GDSL ESTERASE/LIPASE EXL3"/>
    <property type="match status" value="1"/>
</dbReference>
<keyword evidence="4" id="KW-1185">Reference proteome</keyword>
<dbReference type="InterPro" id="IPR036514">
    <property type="entry name" value="SGNH_hydro_sf"/>
</dbReference>
<reference evidence="3 4" key="1">
    <citation type="submission" date="2021-09" db="EMBL/GenBank/DDBJ databases">
        <title>Genomic insights and catalytic innovation underlie evolution of tropane alkaloids biosynthesis.</title>
        <authorList>
            <person name="Wang Y.-J."/>
            <person name="Tian T."/>
            <person name="Huang J.-P."/>
            <person name="Huang S.-X."/>
        </authorList>
    </citation>
    <scope>NUCLEOTIDE SEQUENCE [LARGE SCALE GENOMIC DNA]</scope>
    <source>
        <strain evidence="3">KIB-2018</strain>
        <tissue evidence="3">Leaf</tissue>
    </source>
</reference>
<name>A0AAV8T5A1_9ROSI</name>
<evidence type="ECO:0000313" key="4">
    <source>
        <dbReference type="Proteomes" id="UP001159364"/>
    </source>
</evidence>
<dbReference type="FunFam" id="3.40.50.1110:FF:000003">
    <property type="entry name" value="GDSL esterase/lipase APG"/>
    <property type="match status" value="1"/>
</dbReference>
<keyword evidence="2" id="KW-0732">Signal</keyword>
<feature type="chain" id="PRO_5043709491" description="GDSL esterase/lipase" evidence="2">
    <location>
        <begin position="29"/>
        <end position="363"/>
    </location>
</feature>
<comment type="caution">
    <text evidence="3">The sequence shown here is derived from an EMBL/GenBank/DDBJ whole genome shotgun (WGS) entry which is preliminary data.</text>
</comment>
<dbReference type="CDD" id="cd01837">
    <property type="entry name" value="SGNH_plant_lipase_like"/>
    <property type="match status" value="1"/>
</dbReference>
<evidence type="ECO:0000256" key="1">
    <source>
        <dbReference type="ARBA" id="ARBA00008668"/>
    </source>
</evidence>
<evidence type="ECO:0000313" key="3">
    <source>
        <dbReference type="EMBL" id="KAJ8761400.1"/>
    </source>
</evidence>
<protein>
    <recommendedName>
        <fullName evidence="5">GDSL esterase/lipase</fullName>
    </recommendedName>
</protein>
<dbReference type="InterPro" id="IPR035669">
    <property type="entry name" value="SGNH_plant_lipase-like"/>
</dbReference>